<organism evidence="1 2">
    <name type="scientific">Chitinophaga defluvii</name>
    <dbReference type="NCBI Taxonomy" id="3163343"/>
    <lineage>
        <taxon>Bacteria</taxon>
        <taxon>Pseudomonadati</taxon>
        <taxon>Bacteroidota</taxon>
        <taxon>Chitinophagia</taxon>
        <taxon>Chitinophagales</taxon>
        <taxon>Chitinophagaceae</taxon>
        <taxon>Chitinophaga</taxon>
    </lineage>
</organism>
<dbReference type="RefSeq" id="WP_354659396.1">
    <property type="nucleotide sequence ID" value="NZ_JBEXAC010000001.1"/>
</dbReference>
<dbReference type="SUPFAM" id="SSF52402">
    <property type="entry name" value="Adenine nucleotide alpha hydrolases-like"/>
    <property type="match status" value="2"/>
</dbReference>
<dbReference type="Proteomes" id="UP001549749">
    <property type="component" value="Unassembled WGS sequence"/>
</dbReference>
<protein>
    <submittedName>
        <fullName evidence="1">Universal stress protein</fullName>
    </submittedName>
</protein>
<reference evidence="1 2" key="1">
    <citation type="submission" date="2024-06" db="EMBL/GenBank/DDBJ databases">
        <title>Chitinophaga defluvii sp. nov., isolated from municipal sewage.</title>
        <authorList>
            <person name="Zhang L."/>
        </authorList>
    </citation>
    <scope>NUCLEOTIDE SEQUENCE [LARGE SCALE GENOMIC DNA]</scope>
    <source>
        <strain evidence="1 2">H8</strain>
    </source>
</reference>
<evidence type="ECO:0000313" key="1">
    <source>
        <dbReference type="EMBL" id="MET6996755.1"/>
    </source>
</evidence>
<accession>A0ABV2T342</accession>
<evidence type="ECO:0000313" key="2">
    <source>
        <dbReference type="Proteomes" id="UP001549749"/>
    </source>
</evidence>
<name>A0ABV2T342_9BACT</name>
<comment type="caution">
    <text evidence="1">The sequence shown here is derived from an EMBL/GenBank/DDBJ whole genome shotgun (WGS) entry which is preliminary data.</text>
</comment>
<gene>
    <name evidence="1" type="ORF">ABR189_05230</name>
</gene>
<sequence>MEKILYVTDAIKLNTRCLDFGVFVCNLTHSRLTGVFLENKEQEARSRQEIIETAVGNTLPGVSASALKDHYCEENIRHFRNACETGGVNCAIHKDNGVPLAEVITESRYADLIVIDVTTSFTSVRETTPTSFVKEVLQEAECPVIIAPERFDGVDEIIFTYDGSRSSVFAIKQFIHLFPQLGDKKVTILSVTHPGGKVKGDKYKLKEWLGSHYDHIELVTLEDGNVRARLLEYLLVKEKVFVVMGAYGRGVLSNLLAPSHAGTVVQLLTQPVFIAHY</sequence>
<keyword evidence="2" id="KW-1185">Reference proteome</keyword>
<dbReference type="Gene3D" id="3.40.50.12370">
    <property type="match status" value="1"/>
</dbReference>
<proteinExistence type="predicted"/>
<dbReference type="EMBL" id="JBEXAC010000001">
    <property type="protein sequence ID" value="MET6996755.1"/>
    <property type="molecule type" value="Genomic_DNA"/>
</dbReference>